<feature type="domain" description="Ice-binding protein C-terminal" evidence="4">
    <location>
        <begin position="321"/>
        <end position="344"/>
    </location>
</feature>
<evidence type="ECO:0000259" key="4">
    <source>
        <dbReference type="Pfam" id="PF07589"/>
    </source>
</evidence>
<dbReference type="EMBL" id="JAVDXV010000012">
    <property type="protein sequence ID" value="MDR7335892.1"/>
    <property type="molecule type" value="Genomic_DNA"/>
</dbReference>
<keyword evidence="6" id="KW-1185">Reference proteome</keyword>
<evidence type="ECO:0000256" key="1">
    <source>
        <dbReference type="SAM" id="MobiDB-lite"/>
    </source>
</evidence>
<accession>A0ABU2AHG6</accession>
<sequence>MKYRLSSLLAAVAPLVLIMPPATAATYGVGVNAASGTINRPGPTNNDSGSGPAGQSRAVNSYQDETVTPGGFSSGYGWGSSQSAATAGGGAIHLLAESSAAMISTNGGAIVGTGGSSAWGSISDSFVINVPGCASAGLCGAGAHGTMTFAINVNGGIGGSGAYSTSTPGGGVGGWSGNAAWDTSGGVNAGWVPGQVQPSYVEWLRGESVSENQAGVIHSSVTGSGAGSQLYTIEFIFGQNITFSMLGHVYSGASVGYDFYASQGGLGGSSASSAFAADLSHTMGWGGIGELRDASGQLIGEFTALSVSDSGLDYRFAAVAAVPEPGTVWALTAGLVVLAARARRLRRHL</sequence>
<comment type="caution">
    <text evidence="5">The sequence shown here is derived from an EMBL/GenBank/DDBJ whole genome shotgun (WGS) entry which is preliminary data.</text>
</comment>
<evidence type="ECO:0000256" key="2">
    <source>
        <dbReference type="SAM" id="Phobius"/>
    </source>
</evidence>
<protein>
    <recommendedName>
        <fullName evidence="4">Ice-binding protein C-terminal domain-containing protein</fullName>
    </recommendedName>
</protein>
<feature type="region of interest" description="Disordered" evidence="1">
    <location>
        <begin position="38"/>
        <end position="59"/>
    </location>
</feature>
<keyword evidence="2" id="KW-0472">Membrane</keyword>
<evidence type="ECO:0000313" key="5">
    <source>
        <dbReference type="EMBL" id="MDR7335892.1"/>
    </source>
</evidence>
<reference evidence="5 6" key="1">
    <citation type="submission" date="2023-07" db="EMBL/GenBank/DDBJ databases">
        <title>Sorghum-associated microbial communities from plants grown in Nebraska, USA.</title>
        <authorList>
            <person name="Schachtman D."/>
        </authorList>
    </citation>
    <scope>NUCLEOTIDE SEQUENCE [LARGE SCALE GENOMIC DNA]</scope>
    <source>
        <strain evidence="5 6">BE316</strain>
    </source>
</reference>
<organism evidence="5 6">
    <name type="scientific">Roseateles asaccharophilus</name>
    <dbReference type="NCBI Taxonomy" id="582607"/>
    <lineage>
        <taxon>Bacteria</taxon>
        <taxon>Pseudomonadati</taxon>
        <taxon>Pseudomonadota</taxon>
        <taxon>Betaproteobacteria</taxon>
        <taxon>Burkholderiales</taxon>
        <taxon>Sphaerotilaceae</taxon>
        <taxon>Roseateles</taxon>
    </lineage>
</organism>
<feature type="signal peptide" evidence="3">
    <location>
        <begin position="1"/>
        <end position="24"/>
    </location>
</feature>
<dbReference type="Proteomes" id="UP001180825">
    <property type="component" value="Unassembled WGS sequence"/>
</dbReference>
<gene>
    <name evidence="5" type="ORF">J2X21_005059</name>
</gene>
<proteinExistence type="predicted"/>
<evidence type="ECO:0000313" key="6">
    <source>
        <dbReference type="Proteomes" id="UP001180825"/>
    </source>
</evidence>
<evidence type="ECO:0000256" key="3">
    <source>
        <dbReference type="SAM" id="SignalP"/>
    </source>
</evidence>
<keyword evidence="3" id="KW-0732">Signal</keyword>
<name>A0ABU2AHG6_9BURK</name>
<feature type="chain" id="PRO_5045212971" description="Ice-binding protein C-terminal domain-containing protein" evidence="3">
    <location>
        <begin position="25"/>
        <end position="349"/>
    </location>
</feature>
<dbReference type="NCBIfam" id="TIGR02595">
    <property type="entry name" value="PEP_CTERM"/>
    <property type="match status" value="1"/>
</dbReference>
<feature type="compositionally biased region" description="Polar residues" evidence="1">
    <location>
        <begin position="38"/>
        <end position="49"/>
    </location>
</feature>
<feature type="transmembrane region" description="Helical" evidence="2">
    <location>
        <begin position="316"/>
        <end position="340"/>
    </location>
</feature>
<keyword evidence="2" id="KW-0812">Transmembrane</keyword>
<keyword evidence="2" id="KW-1133">Transmembrane helix</keyword>
<dbReference type="InterPro" id="IPR013424">
    <property type="entry name" value="Ice-binding_C"/>
</dbReference>
<dbReference type="Pfam" id="PF07589">
    <property type="entry name" value="PEP-CTERM"/>
    <property type="match status" value="1"/>
</dbReference>